<evidence type="ECO:0000313" key="2">
    <source>
        <dbReference type="EMBL" id="KAK8081377.1"/>
    </source>
</evidence>
<dbReference type="Proteomes" id="UP001446871">
    <property type="component" value="Unassembled WGS sequence"/>
</dbReference>
<accession>A0ABR1WCY7</accession>
<keyword evidence="3" id="KW-1185">Reference proteome</keyword>
<evidence type="ECO:0000256" key="1">
    <source>
        <dbReference type="SAM" id="MobiDB-lite"/>
    </source>
</evidence>
<sequence length="453" mass="51752">MSIRPRPRKMISEQERLTARRERQGAKSRHKQAFRDLRSRCRETAPHTFPDLVRFAAENTTGFVAIDFDNWRLSPTDASELGFTYVPPASHLPSQDIYDGGPSKSEKTRDYALSVATTFLQTHSIRIKGRKRSELSRESSWYPLAHADPEDVEDAAIQAVRTFIGNGCSGKPCLVGFSLEFELNALLANYPRLLDEFSTVIDLQDVAGNLYDMQFAPPLRNTLISFGLECMTRKNPTGPCCAGNDVVRIALLLAKMVSLPPSYEPSLPTIESRGTKGTKGPYLWHNNKEFRFRKFWPESRPKPRELYPYTAVLVLKDKGGMGQHEFPIPDAELLFTYFERYKPNASGVKLYDKHNRCKCEQRGYLSFESLEDLNAFITAVDETVFDGREWVVHSKYDPSVQPARSREEHNQNRREASMARKETIQHQRQEMQTEYAEAVEEDKGALFNTMFAS</sequence>
<proteinExistence type="predicted"/>
<feature type="compositionally biased region" description="Basic and acidic residues" evidence="1">
    <location>
        <begin position="10"/>
        <end position="25"/>
    </location>
</feature>
<organism evidence="2 3">
    <name type="scientific">Apiospora saccharicola</name>
    <dbReference type="NCBI Taxonomy" id="335842"/>
    <lineage>
        <taxon>Eukaryota</taxon>
        <taxon>Fungi</taxon>
        <taxon>Dikarya</taxon>
        <taxon>Ascomycota</taxon>
        <taxon>Pezizomycotina</taxon>
        <taxon>Sordariomycetes</taxon>
        <taxon>Xylariomycetidae</taxon>
        <taxon>Amphisphaeriales</taxon>
        <taxon>Apiosporaceae</taxon>
        <taxon>Apiospora</taxon>
    </lineage>
</organism>
<feature type="region of interest" description="Disordered" evidence="1">
    <location>
        <begin position="1"/>
        <end position="34"/>
    </location>
</feature>
<feature type="region of interest" description="Disordered" evidence="1">
    <location>
        <begin position="397"/>
        <end position="428"/>
    </location>
</feature>
<gene>
    <name evidence="2" type="ORF">PG996_000158</name>
</gene>
<name>A0ABR1WCY7_9PEZI</name>
<feature type="compositionally biased region" description="Basic and acidic residues" evidence="1">
    <location>
        <begin position="404"/>
        <end position="428"/>
    </location>
</feature>
<dbReference type="EMBL" id="JAQQWM010000001">
    <property type="protein sequence ID" value="KAK8081377.1"/>
    <property type="molecule type" value="Genomic_DNA"/>
</dbReference>
<protein>
    <submittedName>
        <fullName evidence="2">Uncharacterized protein</fullName>
    </submittedName>
</protein>
<comment type="caution">
    <text evidence="2">The sequence shown here is derived from an EMBL/GenBank/DDBJ whole genome shotgun (WGS) entry which is preliminary data.</text>
</comment>
<reference evidence="2 3" key="1">
    <citation type="submission" date="2023-01" db="EMBL/GenBank/DDBJ databases">
        <title>Analysis of 21 Apiospora genomes using comparative genomics revels a genus with tremendous synthesis potential of carbohydrate active enzymes and secondary metabolites.</title>
        <authorList>
            <person name="Sorensen T."/>
        </authorList>
    </citation>
    <scope>NUCLEOTIDE SEQUENCE [LARGE SCALE GENOMIC DNA]</scope>
    <source>
        <strain evidence="2 3">CBS 83171</strain>
    </source>
</reference>
<evidence type="ECO:0000313" key="3">
    <source>
        <dbReference type="Proteomes" id="UP001446871"/>
    </source>
</evidence>